<feature type="region of interest" description="Disordered" evidence="1">
    <location>
        <begin position="205"/>
        <end position="240"/>
    </location>
</feature>
<dbReference type="Gene3D" id="3.30.70.270">
    <property type="match status" value="1"/>
</dbReference>
<dbReference type="SUPFAM" id="SSF56672">
    <property type="entry name" value="DNA/RNA polymerases"/>
    <property type="match status" value="1"/>
</dbReference>
<dbReference type="Pfam" id="PF07727">
    <property type="entry name" value="RVT_2"/>
    <property type="match status" value="1"/>
</dbReference>
<feature type="region of interest" description="Disordered" evidence="1">
    <location>
        <begin position="1"/>
        <end position="55"/>
    </location>
</feature>
<feature type="compositionally biased region" description="Basic and acidic residues" evidence="1">
    <location>
        <begin position="209"/>
        <end position="232"/>
    </location>
</feature>
<dbReference type="InterPro" id="IPR036397">
    <property type="entry name" value="RNaseH_sf"/>
</dbReference>
<dbReference type="InterPro" id="IPR001584">
    <property type="entry name" value="Integrase_cat-core"/>
</dbReference>
<dbReference type="CDD" id="cd01647">
    <property type="entry name" value="RT_LTR"/>
    <property type="match status" value="1"/>
</dbReference>
<dbReference type="Gene3D" id="3.30.420.10">
    <property type="entry name" value="Ribonuclease H-like superfamily/Ribonuclease H"/>
    <property type="match status" value="2"/>
</dbReference>
<protein>
    <recommendedName>
        <fullName evidence="2">Integrase catalytic domain-containing protein</fullName>
    </recommendedName>
</protein>
<dbReference type="InterPro" id="IPR057670">
    <property type="entry name" value="SH3_retrovirus"/>
</dbReference>
<dbReference type="InterPro" id="IPR017438">
    <property type="entry name" value="ATP-NAD_kinase_N"/>
</dbReference>
<gene>
    <name evidence="3" type="ORF">Tci_012157</name>
</gene>
<reference evidence="3" key="1">
    <citation type="journal article" date="2019" name="Sci. Rep.">
        <title>Draft genome of Tanacetum cinerariifolium, the natural source of mosquito coil.</title>
        <authorList>
            <person name="Yamashiro T."/>
            <person name="Shiraishi A."/>
            <person name="Satake H."/>
            <person name="Nakayama K."/>
        </authorList>
    </citation>
    <scope>NUCLEOTIDE SEQUENCE</scope>
</reference>
<dbReference type="Gene3D" id="3.10.10.10">
    <property type="entry name" value="HIV Type 1 Reverse Transcriptase, subunit A, domain 1"/>
    <property type="match status" value="1"/>
</dbReference>
<dbReference type="InterPro" id="IPR056924">
    <property type="entry name" value="SH3_Tf2-1"/>
</dbReference>
<evidence type="ECO:0000313" key="3">
    <source>
        <dbReference type="EMBL" id="GEU40179.1"/>
    </source>
</evidence>
<feature type="compositionally biased region" description="Basic residues" evidence="1">
    <location>
        <begin position="21"/>
        <end position="30"/>
    </location>
</feature>
<comment type="caution">
    <text evidence="3">The sequence shown here is derived from an EMBL/GenBank/DDBJ whole genome shotgun (WGS) entry which is preliminary data.</text>
</comment>
<dbReference type="InterPro" id="IPR043128">
    <property type="entry name" value="Rev_trsase/Diguanyl_cyclase"/>
</dbReference>
<dbReference type="InterPro" id="IPR043502">
    <property type="entry name" value="DNA/RNA_pol_sf"/>
</dbReference>
<dbReference type="Pfam" id="PF00078">
    <property type="entry name" value="RVT_1"/>
    <property type="match status" value="1"/>
</dbReference>
<name>A0A6L2JTW2_TANCI</name>
<dbReference type="Gene3D" id="3.40.50.10330">
    <property type="entry name" value="Probable inorganic polyphosphate/atp-NAD kinase, domain 1"/>
    <property type="match status" value="1"/>
</dbReference>
<dbReference type="PANTHER" id="PTHR24559:SF444">
    <property type="entry name" value="REVERSE TRANSCRIPTASE DOMAIN-CONTAINING PROTEIN"/>
    <property type="match status" value="1"/>
</dbReference>
<dbReference type="SUPFAM" id="SSF53098">
    <property type="entry name" value="Ribonuclease H-like"/>
    <property type="match status" value="2"/>
</dbReference>
<dbReference type="PANTHER" id="PTHR24559">
    <property type="entry name" value="TRANSPOSON TY3-I GAG-POL POLYPROTEIN"/>
    <property type="match status" value="1"/>
</dbReference>
<dbReference type="GO" id="GO:0015074">
    <property type="term" value="P:DNA integration"/>
    <property type="evidence" value="ECO:0007669"/>
    <property type="project" value="InterPro"/>
</dbReference>
<dbReference type="InterPro" id="IPR013103">
    <property type="entry name" value="RVT_2"/>
</dbReference>
<dbReference type="InterPro" id="IPR000477">
    <property type="entry name" value="RT_dom"/>
</dbReference>
<proteinExistence type="predicted"/>
<dbReference type="InterPro" id="IPR053134">
    <property type="entry name" value="RNA-dir_DNA_polymerase"/>
</dbReference>
<evidence type="ECO:0000259" key="2">
    <source>
        <dbReference type="PROSITE" id="PS50994"/>
    </source>
</evidence>
<dbReference type="Pfam" id="PF25597">
    <property type="entry name" value="SH3_retrovirus"/>
    <property type="match status" value="1"/>
</dbReference>
<feature type="domain" description="Integrase catalytic" evidence="2">
    <location>
        <begin position="1128"/>
        <end position="1202"/>
    </location>
</feature>
<dbReference type="InterPro" id="IPR012337">
    <property type="entry name" value="RNaseH-like_sf"/>
</dbReference>
<dbReference type="GO" id="GO:0003676">
    <property type="term" value="F:nucleic acid binding"/>
    <property type="evidence" value="ECO:0007669"/>
    <property type="project" value="InterPro"/>
</dbReference>
<sequence length="1695" mass="191796">MRTQSAGRLVVESRGGGTGKRVGRGGRGRGPRGGNDERVDELNGQGNEQGLRANGGIEGVNGNVDGVNVGCRRSTRLLDDRCPAITEPLTRHASSVNGNREGCSYKEFLACNPKEYDGKGGAIRMLSREVAVSMSWNDFKFMMIEKFCPSHEMQKLETKLWNHAMVGVGHAAYTDRFHDLARTEPKTIEKVVRISDALTNEAVRNGSIKKVEKRGNVGEPRKDKNGKDDNKRTRTGNDFASTANPVKEKIRVFGPSVPPAIPIMHPNVNHVNARNPTVRACYECGSTDHLRGQGRGNQAKGRAFMLGAEEARQDPNIVTEEIICHKKVVRIPLLDGKVLRVLGERPEEKARLLMSARASDKKQVVIVVVRDFLEFFSNIDLRSGYHQLRVHENDIPKTAFRTCYGHFEFTVIHFGLTNAPAVFKDLMNRVCRPYLDKFVIVFIDNILIYSKTQEEHVKHLRFIEDFFKISKSLTILTQKSVPDGLKDFVVYCDASAIGLGCVLIQRELFSDYDCEIRYHPGKANVVADALSRKEKVKPKRVRAMNMTLQSCIKDRILTAQKKAVDESVGLQKGLDEMIEQRRFKMDRLARMYLNEIVARNGVPISIISDRDSRFTSRFWQSMQEALETHLDMSTAYHPQTVGQKSVVHQLCGVRLEKKSYADKRRKPLEFSVGDYVLLKVSPWKDVVRFRKKGKLAPTFVGPFEIIEKVGPVAYRLDLHEELNGVHDTFYVSNLKKCLADPTLQVTLDGIRVDAKLNFIEEPVEILEREFKKLKRSRIAIVKLFKYCVVLTAVILLRIVLVGFKLEVVKTTSVGHARNLAYSVEFSTCLDGRHYELCVLEAMELSMRLVLISSLSHVLNGLLCRDNQKEAIPFPIGIIPAGFDDSLVWTVLGVRDPVSAALAIVKYFVAGVLQFLCLPKYSYELEYLPISKEKADLERQALADKDMVDMSDLYTDVMRRSDGIPRASSLSSIDSLMTPGDNDRLVGKWKHLFGKWTSYHLTLTEEKARVSSDYARFSLLQAGRRAGYIDNLERLGHPMPLGLGRNCPQYLAELLKKKKNAASGAGGLGSKGNKKRIEKLQHDGLLNSTDLRAFKKCVSCMSGKMARKPYTHQVERAKDLLRLIHTDDHGIITHRTPPYTPQYNGVSERRNRTLLDMVRSMMSQITLPKSFWDYPLKTAARILNMVPTKKVEKTPYKVWHGQAPKLSYLKVWGCEALVKRDTLTKPDKLEPRSIKCIFIEYPKETMGYSFYYPSENNVLVTQNAEFLENNTSLNHEEDDLEIDEPEIDIVPIRRSTRTRHAPDRMCLYIDAEEHELGDLGEPANYKAALLDREIEKWLNAMNVEMQSMKDNKVWVLDELPPNGKTVDRVIHTYKACLMAKDYTQTLGIDYEETFSLVADIRAIILIAIAAYYDYEIWKMDVKTAFLNGYLNEEVYMEQPEGFVNLKYPNRRYCMEKSKRGSIPMQEKLKLSKSQGASTPVELKRMQNVPYASAVGSVMYAVRCTCPDVAFAQNVTSRFQHNPGDLHWTTVKNILKVSCYTDAGYLTNTDDLKSQTGYVFILNGGVVDWKSAKQSIFATSSAKAEYITAFDASKEAVWVKKSIFGLGVVPTIEEPISMYCDNTGAITIANESRITKGSRHFRAKVHYLREVIEYGDVKLEKVHTDDNLADPFTKALAFPKHSEYTRNIGMLSSSSLM</sequence>
<dbReference type="PROSITE" id="PS50994">
    <property type="entry name" value="INTEGRASE"/>
    <property type="match status" value="1"/>
</dbReference>
<dbReference type="Pfam" id="PF24626">
    <property type="entry name" value="SH3_Tf2-1"/>
    <property type="match status" value="1"/>
</dbReference>
<evidence type="ECO:0000256" key="1">
    <source>
        <dbReference type="SAM" id="MobiDB-lite"/>
    </source>
</evidence>
<dbReference type="EMBL" id="BKCJ010001270">
    <property type="protein sequence ID" value="GEU40179.1"/>
    <property type="molecule type" value="Genomic_DNA"/>
</dbReference>
<dbReference type="CDD" id="cd09272">
    <property type="entry name" value="RNase_HI_RT_Ty1"/>
    <property type="match status" value="1"/>
</dbReference>
<accession>A0A6L2JTW2</accession>
<organism evidence="3">
    <name type="scientific">Tanacetum cinerariifolium</name>
    <name type="common">Dalmatian daisy</name>
    <name type="synonym">Chrysanthemum cinerariifolium</name>
    <dbReference type="NCBI Taxonomy" id="118510"/>
    <lineage>
        <taxon>Eukaryota</taxon>
        <taxon>Viridiplantae</taxon>
        <taxon>Streptophyta</taxon>
        <taxon>Embryophyta</taxon>
        <taxon>Tracheophyta</taxon>
        <taxon>Spermatophyta</taxon>
        <taxon>Magnoliopsida</taxon>
        <taxon>eudicotyledons</taxon>
        <taxon>Gunneridae</taxon>
        <taxon>Pentapetalae</taxon>
        <taxon>asterids</taxon>
        <taxon>campanulids</taxon>
        <taxon>Asterales</taxon>
        <taxon>Asteraceae</taxon>
        <taxon>Asteroideae</taxon>
        <taxon>Anthemideae</taxon>
        <taxon>Anthemidinae</taxon>
        <taxon>Tanacetum</taxon>
    </lineage>
</organism>